<evidence type="ECO:0000256" key="2">
    <source>
        <dbReference type="SAM" id="SignalP"/>
    </source>
</evidence>
<dbReference type="PROSITE" id="PS51257">
    <property type="entry name" value="PROKAR_LIPOPROTEIN"/>
    <property type="match status" value="1"/>
</dbReference>
<accession>A0A930USR4</accession>
<keyword evidence="2" id="KW-0732">Signal</keyword>
<name>A0A930USR4_9ACTN</name>
<dbReference type="RefSeq" id="WP_194501425.1">
    <property type="nucleotide sequence ID" value="NZ_JADIVZ010000001.1"/>
</dbReference>
<keyword evidence="4" id="KW-1185">Reference proteome</keyword>
<evidence type="ECO:0000313" key="3">
    <source>
        <dbReference type="EMBL" id="MBF4160158.1"/>
    </source>
</evidence>
<gene>
    <name evidence="3" type="ORF">ISG29_00535</name>
</gene>
<proteinExistence type="predicted"/>
<evidence type="ECO:0000256" key="1">
    <source>
        <dbReference type="SAM" id="MobiDB-lite"/>
    </source>
</evidence>
<organism evidence="3 4">
    <name type="scientific">Nocardioides acrostichi</name>
    <dbReference type="NCBI Taxonomy" id="2784339"/>
    <lineage>
        <taxon>Bacteria</taxon>
        <taxon>Bacillati</taxon>
        <taxon>Actinomycetota</taxon>
        <taxon>Actinomycetes</taxon>
        <taxon>Propionibacteriales</taxon>
        <taxon>Nocardioidaceae</taxon>
        <taxon>Nocardioides</taxon>
    </lineage>
</organism>
<feature type="region of interest" description="Disordered" evidence="1">
    <location>
        <begin position="69"/>
        <end position="92"/>
    </location>
</feature>
<protein>
    <recommendedName>
        <fullName evidence="5">Lipoprotein</fullName>
    </recommendedName>
</protein>
<comment type="caution">
    <text evidence="3">The sequence shown here is derived from an EMBL/GenBank/DDBJ whole genome shotgun (WGS) entry which is preliminary data.</text>
</comment>
<dbReference type="AlphaFoldDB" id="A0A930USR4"/>
<evidence type="ECO:0000313" key="4">
    <source>
        <dbReference type="Proteomes" id="UP000656804"/>
    </source>
</evidence>
<sequence>MNARRTRRALAGAVLLVVPMTAASCSNPLDQPDRQVSAGEVVPALGNPDGQLISVETPAGRLDFLVGTARPDETPYSSDDSPGSPESLGASDGNTLVGVSYSLAIGTGWAAMLDADRPVTPVVQLVVDPGQESEHAYDLSDIVIDEADSAGYPTTLGVSGSAWVAVPGDGSDLAIAVDYDGLRQVKEVDDLDQSEGAAAMLYSRRSELGTSYIDCGAPATRGQVLDDLNGQCLVQVSKTPYVPGLGWVSSRDRAWLVVESTVRPDEPTADGGRVRVGCSGTGEMGPVTYRFEGAKPEDVEQVGPDTETHGRDRVVWETDSLARGELTLRADFARDACVVPLTWSLQVY</sequence>
<dbReference type="Proteomes" id="UP000656804">
    <property type="component" value="Unassembled WGS sequence"/>
</dbReference>
<feature type="chain" id="PRO_5037603075" description="Lipoprotein" evidence="2">
    <location>
        <begin position="25"/>
        <end position="348"/>
    </location>
</feature>
<evidence type="ECO:0008006" key="5">
    <source>
        <dbReference type="Google" id="ProtNLM"/>
    </source>
</evidence>
<feature type="signal peptide" evidence="2">
    <location>
        <begin position="1"/>
        <end position="24"/>
    </location>
</feature>
<dbReference type="EMBL" id="JADIVZ010000001">
    <property type="protein sequence ID" value="MBF4160158.1"/>
    <property type="molecule type" value="Genomic_DNA"/>
</dbReference>
<reference evidence="3" key="1">
    <citation type="submission" date="2020-11" db="EMBL/GenBank/DDBJ databases">
        <title>Nocardioides sp. CBS4Y-1, whole genome shotgun sequence.</title>
        <authorList>
            <person name="Tuo L."/>
        </authorList>
    </citation>
    <scope>NUCLEOTIDE SEQUENCE</scope>
    <source>
        <strain evidence="3">CBS4Y-1</strain>
    </source>
</reference>